<evidence type="ECO:0000259" key="5">
    <source>
        <dbReference type="PROSITE" id="PS51498"/>
    </source>
</evidence>
<dbReference type="GO" id="GO:0005085">
    <property type="term" value="F:guanyl-nucleotide exchange factor activity"/>
    <property type="evidence" value="ECO:0007669"/>
    <property type="project" value="UniProtKB-KW"/>
</dbReference>
<evidence type="ECO:0000313" key="6">
    <source>
        <dbReference type="EMBL" id="CAL1265480.1"/>
    </source>
</evidence>
<proteinExistence type="predicted"/>
<comment type="caution">
    <text evidence="6">The sequence shown here is derived from an EMBL/GenBank/DDBJ whole genome shotgun (WGS) entry which is preliminary data.</text>
</comment>
<dbReference type="PROSITE" id="PS50211">
    <property type="entry name" value="DENN"/>
    <property type="match status" value="1"/>
</dbReference>
<dbReference type="InterPro" id="IPR002885">
    <property type="entry name" value="PPR_rpt"/>
</dbReference>
<feature type="compositionally biased region" description="Basic and acidic residues" evidence="3">
    <location>
        <begin position="1610"/>
        <end position="1620"/>
    </location>
</feature>
<dbReference type="PANTHER" id="PTHR12296">
    <property type="entry name" value="DENN DOMAIN-CONTAINING PROTEIN 4"/>
    <property type="match status" value="1"/>
</dbReference>
<feature type="region of interest" description="Disordered" evidence="3">
    <location>
        <begin position="1270"/>
        <end position="1332"/>
    </location>
</feature>
<dbReference type="InterPro" id="IPR001194">
    <property type="entry name" value="cDENN_dom"/>
</dbReference>
<feature type="region of interest" description="Disordered" evidence="3">
    <location>
        <begin position="926"/>
        <end position="955"/>
    </location>
</feature>
<dbReference type="PROSITE" id="PS51375">
    <property type="entry name" value="PPR"/>
    <property type="match status" value="1"/>
</dbReference>
<dbReference type="Proteomes" id="UP001497382">
    <property type="component" value="Unassembled WGS sequence"/>
</dbReference>
<dbReference type="EMBL" id="CAXIEN010000017">
    <property type="protein sequence ID" value="CAL1265480.1"/>
    <property type="molecule type" value="Genomic_DNA"/>
</dbReference>
<dbReference type="GO" id="GO:0032483">
    <property type="term" value="P:regulation of Rab protein signal transduction"/>
    <property type="evidence" value="ECO:0007669"/>
    <property type="project" value="TreeGrafter"/>
</dbReference>
<dbReference type="PANTHER" id="PTHR12296:SF30">
    <property type="entry name" value="DENN DOMAIN-CONTAINING PROTEIN CRAG"/>
    <property type="match status" value="1"/>
</dbReference>
<feature type="region of interest" description="Disordered" evidence="3">
    <location>
        <begin position="1177"/>
        <end position="1220"/>
    </location>
</feature>
<evidence type="ECO:0000256" key="3">
    <source>
        <dbReference type="SAM" id="MobiDB-lite"/>
    </source>
</evidence>
<evidence type="ECO:0000256" key="1">
    <source>
        <dbReference type="ARBA" id="ARBA00022658"/>
    </source>
</evidence>
<evidence type="ECO:0000256" key="2">
    <source>
        <dbReference type="PROSITE-ProRule" id="PRU00708"/>
    </source>
</evidence>
<gene>
    <name evidence="6" type="ORF">LARSCL_LOCUS2554</name>
</gene>
<feature type="domain" description="UDENN" evidence="4">
    <location>
        <begin position="186"/>
        <end position="634"/>
    </location>
</feature>
<dbReference type="InterPro" id="IPR005113">
    <property type="entry name" value="uDENN_dom"/>
</dbReference>
<feature type="region of interest" description="Disordered" evidence="3">
    <location>
        <begin position="1551"/>
        <end position="1570"/>
    </location>
</feature>
<dbReference type="Pfam" id="PF03456">
    <property type="entry name" value="uDENN"/>
    <property type="match status" value="1"/>
</dbReference>
<sequence>MDDKRVADYFVVAGLQDNASPLDEFSRDGIIPKTTHPLVPITDVTVIIHSQGETVPKGFTCIEYTPSNFPADLNHGSIRSPNIYFCYRRGRDKPPLVDVGVLYDGKEKIMADSEVVLTTPYGRSANVNNSGSKTFITYRRAHENAPCNQLVVTDICIILANKNELPPHAFCKIDKNLNKGVLGSDVFLCYKKSMNRPDLLSYKPGILGRFPLDDYENFPLPPSVPLFCLPMGANIECWPKKAQQPKPVFSTFVLTSYSAEKVYGAAVTFYELFPELKLNKAMKSHLNYVTEEEKKNKCLQTNKSICLLSRWPFFDTFEKFLRYLHRTSISGPHKVPLERIISHFMLEVPFPSVQRPRILIQLADYTITLAQPGDTQLPLTGASFIHLLKNLGPDNCLKILLFALTEQKILFHSLRPDVLTSVAEAVVNLIFPFHWQCPYIPLCPLGLSDVLCAPVPFLVGVDSRYFDLYDPPHDVTCIDLDTNTFFISEEKRHLNIKLFPKRPARILRNTLQTLYGKLVSVRSSSSSSLLLASNSAQIDYDFKAKKNERQLELEIQEAFLRFMASILKGYRQYLLPITTAPTIGTTDPNSLFDLNGFLRSRDKAYGRFFSLVMKTQMFIRFIEERSFVSDKDASLAFFDECTERIDTSDSSDSKFLEIDESQNSDRTVFVAPPEPVGLPVGLEYRYKQFGVLKPQLFHKNPAKSLLNLIAQASPMPNSPMARRSKQEIRSAQKIARKHSETPVMWAKCLVGYCVSLWFIHLPSFAKCSPSKSNALRLAFDVLVQIQKFKICQPDEVCYRVLMLLCGLYSQPTLAVKVLFEMKRHGVQPNAITYGYYNKAVLESKWPAADTSSTLMWNRLRNVIMGIAQFRQGLKNKARRSLSLCSESELDRLSRTSTESSNPDDVTVVRISNPAEFVPELIKLSDDQNNSDELSDRGYSSMNHVDGIKPSPVSEVETDNGIKKLSSVPPPTSDCDNQKCVGVKCPVARRLKFQEIDFSASDDFRNRVGSIVKSSASSIGSLSQLQECAVDSSAGILMTSRTSLADEIRVSDWGPEARKRHKSAGDCNCHSSCYLRSPSKPLNEIDEESALKAPFLRSYSFGNDAQIIRKIRAAKDPIEPLAKWIESPLKIGLFDKKREDKEKVSKNCTLTRCDEEPEIEQDVPGILHATKLLRPKSPSIPIEKHRKISEESKHSVISSLSSEDGSTSSAADDKNTDENLSASSQDFLSSTFTPIKEAWLNWDFSTSAIPRVASNITTTFGNVYRESFRRKQGNKVSRSSTFHSGARNSVPKLKARKEGLAKLSSDDVGSKSMSRSSTLPISPKVSHSSESDLTGSPFGISRLTGRHSEVLFEGLKSAVTSVSSKLNEFRSSLSASNTPTKNAFSSSSQHDIDLILYDDGELGGLTYDGYRISMDCANLNDFGCSVFTPDHGRERTPGRSDHRGSLPHVVSAPVFSSQVFEMFEKQNLSSNDNSGTQKIAIDITMTTCSRCFTCSSLLYDEEIMEGWSADESNLNTQCTFCKAKLVPLLSIFIEDFRWNGVDENDTNSLRSADSLGSISPSSNPDTFANRPEPLIEKNLHVAANIDSNHNAFILLEDELEYENRPKSCEENNVKNQLDENKNPSLQKQTETKKRSLAEIDPITVPYLSPLVLRKEVENVLEHEGDNCMTKPEFVDQHPIIYWNMVWFFKRIGVTTHLSSLILSSESTTKGKKIPKEWQKADSKNVSVHCVWDNVKLHEDMGQPFYLLWAQQESGEQSSLVTALLTDEHQASRKHYGIFFSSNLKQILGRLQCNDLYSPICMLMNERKKGPLRKHHHSIYREILFLSFVAIGRENIDNLSFDLEYRKSYSKLSNKQLSQLHVNDRPPAEGAVFCRRYFKDLELKVE</sequence>
<dbReference type="Gene3D" id="1.25.40.10">
    <property type="entry name" value="Tetratricopeptide repeat domain"/>
    <property type="match status" value="1"/>
</dbReference>
<dbReference type="Gene3D" id="3.40.50.11500">
    <property type="match status" value="1"/>
</dbReference>
<dbReference type="SMART" id="SM00799">
    <property type="entry name" value="DENN"/>
    <property type="match status" value="1"/>
</dbReference>
<dbReference type="Gene3D" id="2.100.10.50">
    <property type="match status" value="1"/>
</dbReference>
<evidence type="ECO:0000313" key="7">
    <source>
        <dbReference type="Proteomes" id="UP001497382"/>
    </source>
</evidence>
<dbReference type="Pfam" id="PF03455">
    <property type="entry name" value="dDENN"/>
    <property type="match status" value="1"/>
</dbReference>
<dbReference type="InterPro" id="IPR043153">
    <property type="entry name" value="DENN_C"/>
</dbReference>
<feature type="domain" description="MABP" evidence="5">
    <location>
        <begin position="38"/>
        <end position="194"/>
    </location>
</feature>
<dbReference type="PROSITE" id="PS51498">
    <property type="entry name" value="MABP"/>
    <property type="match status" value="1"/>
</dbReference>
<feature type="region of interest" description="Disordered" evidence="3">
    <location>
        <begin position="1610"/>
        <end position="1632"/>
    </location>
</feature>
<evidence type="ECO:0000259" key="4">
    <source>
        <dbReference type="PROSITE" id="PS50211"/>
    </source>
</evidence>
<reference evidence="6 7" key="1">
    <citation type="submission" date="2024-04" db="EMBL/GenBank/DDBJ databases">
        <authorList>
            <person name="Rising A."/>
            <person name="Reimegard J."/>
            <person name="Sonavane S."/>
            <person name="Akerstrom W."/>
            <person name="Nylinder S."/>
            <person name="Hedman E."/>
            <person name="Kallberg Y."/>
        </authorList>
    </citation>
    <scope>NUCLEOTIDE SEQUENCE [LARGE SCALE GENOMIC DNA]</scope>
</reference>
<feature type="compositionally biased region" description="Polar residues" evidence="3">
    <location>
        <begin position="1310"/>
        <end position="1332"/>
    </location>
</feature>
<dbReference type="GO" id="GO:0031410">
    <property type="term" value="C:cytoplasmic vesicle"/>
    <property type="evidence" value="ECO:0007669"/>
    <property type="project" value="TreeGrafter"/>
</dbReference>
<dbReference type="SMART" id="SM00801">
    <property type="entry name" value="dDENN"/>
    <property type="match status" value="1"/>
</dbReference>
<feature type="repeat" description="PPR" evidence="2">
    <location>
        <begin position="794"/>
        <end position="828"/>
    </location>
</feature>
<dbReference type="InterPro" id="IPR023341">
    <property type="entry name" value="MABP"/>
</dbReference>
<name>A0AAV1Z547_9ARAC</name>
<dbReference type="InterPro" id="IPR051696">
    <property type="entry name" value="DENN_Domain_GEFs"/>
</dbReference>
<dbReference type="Pfam" id="PF02141">
    <property type="entry name" value="DENN"/>
    <property type="match status" value="1"/>
</dbReference>
<feature type="compositionally biased region" description="Polar residues" evidence="3">
    <location>
        <begin position="1551"/>
        <end position="1565"/>
    </location>
</feature>
<accession>A0AAV1Z547</accession>
<dbReference type="SMART" id="SM00800">
    <property type="entry name" value="uDENN"/>
    <property type="match status" value="1"/>
</dbReference>
<dbReference type="InterPro" id="IPR011990">
    <property type="entry name" value="TPR-like_helical_dom_sf"/>
</dbReference>
<organism evidence="6 7">
    <name type="scientific">Larinioides sclopetarius</name>
    <dbReference type="NCBI Taxonomy" id="280406"/>
    <lineage>
        <taxon>Eukaryota</taxon>
        <taxon>Metazoa</taxon>
        <taxon>Ecdysozoa</taxon>
        <taxon>Arthropoda</taxon>
        <taxon>Chelicerata</taxon>
        <taxon>Arachnida</taxon>
        <taxon>Araneae</taxon>
        <taxon>Araneomorphae</taxon>
        <taxon>Entelegynae</taxon>
        <taxon>Araneoidea</taxon>
        <taxon>Araneidae</taxon>
        <taxon>Larinioides</taxon>
    </lineage>
</organism>
<keyword evidence="7" id="KW-1185">Reference proteome</keyword>
<dbReference type="InterPro" id="IPR005112">
    <property type="entry name" value="dDENN_dom"/>
</dbReference>
<feature type="compositionally biased region" description="Basic and acidic residues" evidence="3">
    <location>
        <begin position="1295"/>
        <end position="1308"/>
    </location>
</feature>
<protein>
    <recommendedName>
        <fullName evidence="8">C-myc promoter-binding protein</fullName>
    </recommendedName>
</protein>
<feature type="compositionally biased region" description="Polar residues" evidence="3">
    <location>
        <begin position="1273"/>
        <end position="1286"/>
    </location>
</feature>
<feature type="compositionally biased region" description="Polar residues" evidence="3">
    <location>
        <begin position="926"/>
        <end position="942"/>
    </location>
</feature>
<keyword evidence="1" id="KW-0344">Guanine-nucleotide releasing factor</keyword>
<feature type="compositionally biased region" description="Low complexity" evidence="3">
    <location>
        <begin position="1197"/>
        <end position="1208"/>
    </location>
</feature>
<dbReference type="InterPro" id="IPR037516">
    <property type="entry name" value="Tripartite_DENN"/>
</dbReference>
<evidence type="ECO:0008006" key="8">
    <source>
        <dbReference type="Google" id="ProtNLM"/>
    </source>
</evidence>